<dbReference type="PROSITE" id="PS50071">
    <property type="entry name" value="HOMEOBOX_2"/>
    <property type="match status" value="1"/>
</dbReference>
<keyword evidence="7" id="KW-1185">Reference proteome</keyword>
<dbReference type="CDD" id="cd00086">
    <property type="entry name" value="homeodomain"/>
    <property type="match status" value="1"/>
</dbReference>
<reference evidence="6 7" key="1">
    <citation type="journal article" date="2003" name="PLoS Biol.">
        <title>The genome sequence of Caenorhabditis briggsae: a platform for comparative genomics.</title>
        <authorList>
            <person name="Stein L.D."/>
            <person name="Bao Z."/>
            <person name="Blasiar D."/>
            <person name="Blumenthal T."/>
            <person name="Brent M.R."/>
            <person name="Chen N."/>
            <person name="Chinwalla A."/>
            <person name="Clarke L."/>
            <person name="Clee C."/>
            <person name="Coghlan A."/>
            <person name="Coulson A."/>
            <person name="D'Eustachio P."/>
            <person name="Fitch D.H."/>
            <person name="Fulton L.A."/>
            <person name="Fulton R.E."/>
            <person name="Griffiths-Jones S."/>
            <person name="Harris T.W."/>
            <person name="Hillier L.W."/>
            <person name="Kamath R."/>
            <person name="Kuwabara P.E."/>
            <person name="Mardis E.R."/>
            <person name="Marra M.A."/>
            <person name="Miner T.L."/>
            <person name="Minx P."/>
            <person name="Mullikin J.C."/>
            <person name="Plumb R.W."/>
            <person name="Rogers J."/>
            <person name="Schein J.E."/>
            <person name="Sohrmann M."/>
            <person name="Spieth J."/>
            <person name="Stajich J.E."/>
            <person name="Wei C."/>
            <person name="Willey D."/>
            <person name="Wilson R.K."/>
            <person name="Durbin R."/>
            <person name="Waterston R.H."/>
        </authorList>
    </citation>
    <scope>NUCLEOTIDE SEQUENCE [LARGE SCALE GENOMIC DNA]</scope>
    <source>
        <strain evidence="6 7">AF16</strain>
    </source>
</reference>
<keyword evidence="2 3" id="KW-0539">Nucleus</keyword>
<evidence type="ECO:0000259" key="5">
    <source>
        <dbReference type="PROSITE" id="PS50071"/>
    </source>
</evidence>
<comment type="subcellular location">
    <subcellularLocation>
        <location evidence="1 2 3">Nucleus</location>
    </subcellularLocation>
</comment>
<dbReference type="SUPFAM" id="SSF46689">
    <property type="entry name" value="Homeodomain-like"/>
    <property type="match status" value="1"/>
</dbReference>
<proteinExistence type="predicted"/>
<evidence type="ECO:0000313" key="7">
    <source>
        <dbReference type="Proteomes" id="UP000008549"/>
    </source>
</evidence>
<evidence type="ECO:0000256" key="1">
    <source>
        <dbReference type="ARBA" id="ARBA00004123"/>
    </source>
</evidence>
<dbReference type="RefSeq" id="XP_002648773.2">
    <property type="nucleotide sequence ID" value="XM_002648727.2"/>
</dbReference>
<dbReference type="GeneID" id="8590782"/>
<feature type="compositionally biased region" description="Basic residues" evidence="4">
    <location>
        <begin position="83"/>
        <end position="95"/>
    </location>
</feature>
<dbReference type="GO" id="GO:0000981">
    <property type="term" value="F:DNA-binding transcription factor activity, RNA polymerase II-specific"/>
    <property type="evidence" value="ECO:0000318"/>
    <property type="project" value="GO_Central"/>
</dbReference>
<dbReference type="Gene3D" id="1.10.10.60">
    <property type="entry name" value="Homeodomain-like"/>
    <property type="match status" value="1"/>
</dbReference>
<dbReference type="GO" id="GO:0005634">
    <property type="term" value="C:nucleus"/>
    <property type="evidence" value="ECO:0000318"/>
    <property type="project" value="GO_Central"/>
</dbReference>
<feature type="compositionally biased region" description="Acidic residues" evidence="4">
    <location>
        <begin position="63"/>
        <end position="76"/>
    </location>
</feature>
<name>A8XE19_CAEBR</name>
<evidence type="ECO:0000256" key="4">
    <source>
        <dbReference type="SAM" id="MobiDB-lite"/>
    </source>
</evidence>
<dbReference type="InterPro" id="IPR001356">
    <property type="entry name" value="HD"/>
</dbReference>
<evidence type="ECO:0000256" key="2">
    <source>
        <dbReference type="PROSITE-ProRule" id="PRU00108"/>
    </source>
</evidence>
<keyword evidence="2 3" id="KW-0371">Homeobox</keyword>
<protein>
    <submittedName>
        <fullName evidence="6">Protein CBG11788</fullName>
    </submittedName>
</protein>
<dbReference type="GO" id="GO:0000978">
    <property type="term" value="F:RNA polymerase II cis-regulatory region sequence-specific DNA binding"/>
    <property type="evidence" value="ECO:0000318"/>
    <property type="project" value="GO_Central"/>
</dbReference>
<dbReference type="AlphaFoldDB" id="A8XE19"/>
<dbReference type="HOGENOM" id="CLU_1533944_0_0_1"/>
<dbReference type="EMBL" id="HE601437">
    <property type="protein sequence ID" value="CAP30889.2"/>
    <property type="molecule type" value="Genomic_DNA"/>
</dbReference>
<evidence type="ECO:0000256" key="3">
    <source>
        <dbReference type="RuleBase" id="RU000682"/>
    </source>
</evidence>
<sequence>MLRLQQCEPQFGNSTGFQQFGHPPSKGSLSTARGMPTAIRPKPKRNCLHRGTNYVFPKRSQDVEDQTDDQQSEELSEPISSKRQLKRKSTYKKRTSRVTFTDEQNLLLLAVFNENPYPSIDQRKKLADENNLTESQVFPIKSRLRFQLFRSKLRRKLRCFNFNKTTMRSELRKNR</sequence>
<dbReference type="STRING" id="6238.A8XE19"/>
<accession>A8XE19</accession>
<organism evidence="6 7">
    <name type="scientific">Caenorhabditis briggsae</name>
    <dbReference type="NCBI Taxonomy" id="6238"/>
    <lineage>
        <taxon>Eukaryota</taxon>
        <taxon>Metazoa</taxon>
        <taxon>Ecdysozoa</taxon>
        <taxon>Nematoda</taxon>
        <taxon>Chromadorea</taxon>
        <taxon>Rhabditida</taxon>
        <taxon>Rhabditina</taxon>
        <taxon>Rhabditomorpha</taxon>
        <taxon>Rhabditoidea</taxon>
        <taxon>Rhabditidae</taxon>
        <taxon>Peloderinae</taxon>
        <taxon>Caenorhabditis</taxon>
    </lineage>
</organism>
<dbReference type="SMART" id="SM00389">
    <property type="entry name" value="HOX"/>
    <property type="match status" value="1"/>
</dbReference>
<feature type="region of interest" description="Disordered" evidence="4">
    <location>
        <begin position="1"/>
        <end position="95"/>
    </location>
</feature>
<dbReference type="KEGG" id="cbr:CBG_11788"/>
<feature type="DNA-binding region" description="Homeobox" evidence="2">
    <location>
        <begin position="93"/>
        <end position="157"/>
    </location>
</feature>
<gene>
    <name evidence="6" type="ORF">CBG11788</name>
    <name evidence="6" type="ORF">CBG_11788</name>
</gene>
<dbReference type="InterPro" id="IPR009057">
    <property type="entry name" value="Homeodomain-like_sf"/>
</dbReference>
<dbReference type="Pfam" id="PF00046">
    <property type="entry name" value="Homeodomain"/>
    <property type="match status" value="1"/>
</dbReference>
<reference evidence="6 7" key="2">
    <citation type="journal article" date="2011" name="PLoS Genet.">
        <title>Caenorhabditis briggsae recombinant inbred line genotypes reveal inter-strain incompatibility and the evolution of recombination.</title>
        <authorList>
            <person name="Ross J.A."/>
            <person name="Koboldt D.C."/>
            <person name="Staisch J.E."/>
            <person name="Chamberlin H.M."/>
            <person name="Gupta B.P."/>
            <person name="Miller R.D."/>
            <person name="Baird S.E."/>
            <person name="Haag E.S."/>
        </authorList>
    </citation>
    <scope>NUCLEOTIDE SEQUENCE [LARGE SCALE GENOMIC DNA]</scope>
    <source>
        <strain evidence="6 7">AF16</strain>
    </source>
</reference>
<dbReference type="Proteomes" id="UP000008549">
    <property type="component" value="Unassembled WGS sequence"/>
</dbReference>
<dbReference type="GO" id="GO:0006357">
    <property type="term" value="P:regulation of transcription by RNA polymerase II"/>
    <property type="evidence" value="ECO:0000318"/>
    <property type="project" value="GO_Central"/>
</dbReference>
<evidence type="ECO:0000313" key="6">
    <source>
        <dbReference type="EMBL" id="CAP30889.2"/>
    </source>
</evidence>
<dbReference type="InParanoid" id="A8XE19"/>
<dbReference type="CTD" id="8590782"/>
<keyword evidence="2 3" id="KW-0238">DNA-binding</keyword>
<feature type="compositionally biased region" description="Polar residues" evidence="4">
    <location>
        <begin position="7"/>
        <end position="18"/>
    </location>
</feature>
<feature type="domain" description="Homeobox" evidence="5">
    <location>
        <begin position="91"/>
        <end position="156"/>
    </location>
</feature>